<organism evidence="8 9">
    <name type="scientific">Clostridium fermenticellae</name>
    <dbReference type="NCBI Taxonomy" id="2068654"/>
    <lineage>
        <taxon>Bacteria</taxon>
        <taxon>Bacillati</taxon>
        <taxon>Bacillota</taxon>
        <taxon>Clostridia</taxon>
        <taxon>Eubacteriales</taxon>
        <taxon>Clostridiaceae</taxon>
        <taxon>Clostridium</taxon>
    </lineage>
</organism>
<protein>
    <submittedName>
        <fullName evidence="8">Metal ABC transporter permease</fullName>
    </submittedName>
</protein>
<sequence length="280" mass="30641">MFDYTFMRNAFAIAILISILCPCIGIFLVLRRYSMIGDTLSHTSLAGVAVGLLAQKNPIAVAFLFTSICGVLIEFLRNYFKKYAELILVIVMSLGVGIAITIMSSGELHTNVDSFIFGSILTVTKEDLYTVLILSIISYILMFFLYNQLVFIAFDEEAATISGIRVKLVNYIFLILVAATVSVSIRIVGVLVLSSMIALPVATALQLKRGFKITLVSSILFSVVDVLIGLFSSYYIGCAPGGLIALSSVIMLTLVMSIKKIAFVNYSYKLSSKNIIKENN</sequence>
<dbReference type="KEGG" id="cfer:D4Z93_05105"/>
<keyword evidence="4 7" id="KW-1133">Transmembrane helix</keyword>
<evidence type="ECO:0000256" key="2">
    <source>
        <dbReference type="ARBA" id="ARBA00008034"/>
    </source>
</evidence>
<feature type="transmembrane region" description="Helical" evidence="7">
    <location>
        <begin position="128"/>
        <end position="151"/>
    </location>
</feature>
<feature type="transmembrane region" description="Helical" evidence="7">
    <location>
        <begin position="171"/>
        <end position="201"/>
    </location>
</feature>
<evidence type="ECO:0000256" key="1">
    <source>
        <dbReference type="ARBA" id="ARBA00004141"/>
    </source>
</evidence>
<dbReference type="InterPro" id="IPR037294">
    <property type="entry name" value="ABC_BtuC-like"/>
</dbReference>
<dbReference type="PANTHER" id="PTHR30477">
    <property type="entry name" value="ABC-TRANSPORTER METAL-BINDING PROTEIN"/>
    <property type="match status" value="1"/>
</dbReference>
<feature type="transmembrane region" description="Helical" evidence="7">
    <location>
        <begin position="242"/>
        <end position="263"/>
    </location>
</feature>
<gene>
    <name evidence="8" type="ORF">D4Z93_05105</name>
</gene>
<dbReference type="Pfam" id="PF00950">
    <property type="entry name" value="ABC-3"/>
    <property type="match status" value="1"/>
</dbReference>
<feature type="transmembrane region" description="Helical" evidence="7">
    <location>
        <begin position="213"/>
        <end position="236"/>
    </location>
</feature>
<evidence type="ECO:0000256" key="7">
    <source>
        <dbReference type="SAM" id="Phobius"/>
    </source>
</evidence>
<comment type="similarity">
    <text evidence="2 6">Belongs to the ABC-3 integral membrane protein family.</text>
</comment>
<dbReference type="AlphaFoldDB" id="A0A386H2J4"/>
<dbReference type="Proteomes" id="UP000266301">
    <property type="component" value="Chromosome"/>
</dbReference>
<dbReference type="CDD" id="cd06550">
    <property type="entry name" value="TM_ABC_iron-siderophores_like"/>
    <property type="match status" value="1"/>
</dbReference>
<dbReference type="EMBL" id="CP032416">
    <property type="protein sequence ID" value="AYD39927.1"/>
    <property type="molecule type" value="Genomic_DNA"/>
</dbReference>
<evidence type="ECO:0000256" key="5">
    <source>
        <dbReference type="ARBA" id="ARBA00023136"/>
    </source>
</evidence>
<evidence type="ECO:0000256" key="6">
    <source>
        <dbReference type="RuleBase" id="RU003943"/>
    </source>
</evidence>
<reference evidence="8 9" key="1">
    <citation type="journal article" date="2019" name="Int. J. Syst. Evol. Microbiol.">
        <title>Clostridium fermenticellae sp. nov., isolated from the mud in a fermentation cellar for the production of the Chinese liquor, baijiu.</title>
        <authorList>
            <person name="Xu P.X."/>
            <person name="Chai L.J."/>
            <person name="Qiu T."/>
            <person name="Zhang X.J."/>
            <person name="Lu Z.M."/>
            <person name="Xiao C."/>
            <person name="Wang S.T."/>
            <person name="Shen C.H."/>
            <person name="Shi J.S."/>
            <person name="Xu Z.H."/>
        </authorList>
    </citation>
    <scope>NUCLEOTIDE SEQUENCE [LARGE SCALE GENOMIC DNA]</scope>
    <source>
        <strain evidence="8 9">JN500901</strain>
    </source>
</reference>
<evidence type="ECO:0000313" key="9">
    <source>
        <dbReference type="Proteomes" id="UP000266301"/>
    </source>
</evidence>
<dbReference type="GO" id="GO:0043190">
    <property type="term" value="C:ATP-binding cassette (ABC) transporter complex"/>
    <property type="evidence" value="ECO:0007669"/>
    <property type="project" value="InterPro"/>
</dbReference>
<dbReference type="OrthoDB" id="9798540at2"/>
<accession>A0A386H2J4</accession>
<name>A0A386H2J4_9CLOT</name>
<dbReference type="PANTHER" id="PTHR30477:SF0">
    <property type="entry name" value="METAL TRANSPORT SYSTEM MEMBRANE PROTEIN TM_0125-RELATED"/>
    <property type="match status" value="1"/>
</dbReference>
<evidence type="ECO:0000256" key="4">
    <source>
        <dbReference type="ARBA" id="ARBA00022989"/>
    </source>
</evidence>
<dbReference type="GO" id="GO:0055085">
    <property type="term" value="P:transmembrane transport"/>
    <property type="evidence" value="ECO:0007669"/>
    <property type="project" value="InterPro"/>
</dbReference>
<dbReference type="GO" id="GO:0010043">
    <property type="term" value="P:response to zinc ion"/>
    <property type="evidence" value="ECO:0007669"/>
    <property type="project" value="TreeGrafter"/>
</dbReference>
<dbReference type="InterPro" id="IPR001626">
    <property type="entry name" value="ABC_TroCD"/>
</dbReference>
<evidence type="ECO:0000256" key="3">
    <source>
        <dbReference type="ARBA" id="ARBA00022692"/>
    </source>
</evidence>
<keyword evidence="5 7" id="KW-0472">Membrane</keyword>
<keyword evidence="3 6" id="KW-0812">Transmembrane</keyword>
<feature type="transmembrane region" description="Helical" evidence="7">
    <location>
        <begin position="59"/>
        <end position="80"/>
    </location>
</feature>
<evidence type="ECO:0000313" key="8">
    <source>
        <dbReference type="EMBL" id="AYD39927.1"/>
    </source>
</evidence>
<comment type="subcellular location">
    <subcellularLocation>
        <location evidence="6">Cell membrane</location>
        <topology evidence="6">Multi-pass membrane protein</topology>
    </subcellularLocation>
    <subcellularLocation>
        <location evidence="1">Membrane</location>
        <topology evidence="1">Multi-pass membrane protein</topology>
    </subcellularLocation>
</comment>
<dbReference type="RefSeq" id="WP_119970960.1">
    <property type="nucleotide sequence ID" value="NZ_CP032416.1"/>
</dbReference>
<feature type="transmembrane region" description="Helical" evidence="7">
    <location>
        <begin position="6"/>
        <end position="30"/>
    </location>
</feature>
<feature type="transmembrane region" description="Helical" evidence="7">
    <location>
        <begin position="86"/>
        <end position="108"/>
    </location>
</feature>
<keyword evidence="6" id="KW-0813">Transport</keyword>
<dbReference type="Gene3D" id="1.10.3470.10">
    <property type="entry name" value="ABC transporter involved in vitamin B12 uptake, BtuC"/>
    <property type="match status" value="1"/>
</dbReference>
<proteinExistence type="inferred from homology"/>
<dbReference type="SUPFAM" id="SSF81345">
    <property type="entry name" value="ABC transporter involved in vitamin B12 uptake, BtuC"/>
    <property type="match status" value="1"/>
</dbReference>
<keyword evidence="9" id="KW-1185">Reference proteome</keyword>